<dbReference type="OrthoDB" id="5833437at2759"/>
<dbReference type="Pfam" id="PF12150">
    <property type="entry name" value="MFP2b"/>
    <property type="match status" value="1"/>
</dbReference>
<dbReference type="PANTHER" id="PTHR31578:SF3">
    <property type="entry name" value="NEMATODE SPECIFIC PEPTIDE FAMILY"/>
    <property type="match status" value="1"/>
</dbReference>
<keyword evidence="2" id="KW-1185">Reference proteome</keyword>
<evidence type="ECO:0000313" key="2">
    <source>
        <dbReference type="Proteomes" id="UP000267096"/>
    </source>
</evidence>
<dbReference type="InterPro" id="IPR021010">
    <property type="entry name" value="Cytosolic_motility_protein"/>
</dbReference>
<reference evidence="1 2" key="2">
    <citation type="submission" date="2018-11" db="EMBL/GenBank/DDBJ databases">
        <authorList>
            <consortium name="Pathogen Informatics"/>
        </authorList>
    </citation>
    <scope>NUCLEOTIDE SEQUENCE [LARGE SCALE GENOMIC DNA]</scope>
</reference>
<proteinExistence type="predicted"/>
<dbReference type="Proteomes" id="UP000267096">
    <property type="component" value="Unassembled WGS sequence"/>
</dbReference>
<reference evidence="3" key="1">
    <citation type="submission" date="2017-02" db="UniProtKB">
        <authorList>
            <consortium name="WormBaseParasite"/>
        </authorList>
    </citation>
    <scope>IDENTIFICATION</scope>
</reference>
<dbReference type="AlphaFoldDB" id="A0A0M3J734"/>
<dbReference type="EMBL" id="UYRR01004826">
    <property type="protein sequence ID" value="VDK21355.1"/>
    <property type="molecule type" value="Genomic_DNA"/>
</dbReference>
<sequence length="159" mass="17849">MKALGKTLDTIPCENPDQYVALWYQQGEPIMGRIWNDNGKVAAAFGWFGKDYTGMKVGSLQVLVELMDNIRGFDYSWQPFSVCGGFGEKEWIPVYVDYPKGIISPCVITWEGKQILGKVDIRNEKASSAFNGKENIIVGPAVQTQMVLCRKPKPGYKFE</sequence>
<protein>
    <submittedName>
        <fullName evidence="3">DNA-binding protein</fullName>
    </submittedName>
</protein>
<gene>
    <name evidence="1" type="ORF">ASIM_LOCUS3217</name>
</gene>
<accession>A0A0M3J734</accession>
<dbReference type="WBParaSite" id="ASIM_0000337601-mRNA-1">
    <property type="protein sequence ID" value="ASIM_0000337601-mRNA-1"/>
    <property type="gene ID" value="ASIM_0000337601"/>
</dbReference>
<name>A0A0M3J734_ANISI</name>
<dbReference type="PANTHER" id="PTHR31578">
    <property type="entry name" value="PROTEIN CBG21223-RELATED"/>
    <property type="match status" value="1"/>
</dbReference>
<organism evidence="3">
    <name type="scientific">Anisakis simplex</name>
    <name type="common">Herring worm</name>
    <dbReference type="NCBI Taxonomy" id="6269"/>
    <lineage>
        <taxon>Eukaryota</taxon>
        <taxon>Metazoa</taxon>
        <taxon>Ecdysozoa</taxon>
        <taxon>Nematoda</taxon>
        <taxon>Chromadorea</taxon>
        <taxon>Rhabditida</taxon>
        <taxon>Spirurina</taxon>
        <taxon>Ascaridomorpha</taxon>
        <taxon>Ascaridoidea</taxon>
        <taxon>Anisakidae</taxon>
        <taxon>Anisakis</taxon>
        <taxon>Anisakis simplex complex</taxon>
    </lineage>
</organism>
<evidence type="ECO:0000313" key="3">
    <source>
        <dbReference type="WBParaSite" id="ASIM_0000337601-mRNA-1"/>
    </source>
</evidence>
<dbReference type="SUPFAM" id="SSF141739">
    <property type="entry name" value="MFPT repeat-like"/>
    <property type="match status" value="1"/>
</dbReference>
<evidence type="ECO:0000313" key="1">
    <source>
        <dbReference type="EMBL" id="VDK21355.1"/>
    </source>
</evidence>